<dbReference type="Proteomes" id="UP000051952">
    <property type="component" value="Unassembled WGS sequence"/>
</dbReference>
<reference evidence="4" key="1">
    <citation type="submission" date="2015-09" db="EMBL/GenBank/DDBJ databases">
        <authorList>
            <consortium name="Pathogen Informatics"/>
        </authorList>
    </citation>
    <scope>NUCLEOTIDE SEQUENCE [LARGE SCALE GENOMIC DNA]</scope>
    <source>
        <strain evidence="4">Lake Konstanz</strain>
    </source>
</reference>
<gene>
    <name evidence="3" type="ORF">BSAL_09535</name>
</gene>
<feature type="region of interest" description="Disordered" evidence="1">
    <location>
        <begin position="104"/>
        <end position="140"/>
    </location>
</feature>
<keyword evidence="4" id="KW-1185">Reference proteome</keyword>
<feature type="transmembrane region" description="Helical" evidence="2">
    <location>
        <begin position="642"/>
        <end position="665"/>
    </location>
</feature>
<organism evidence="3 4">
    <name type="scientific">Bodo saltans</name>
    <name type="common">Flagellated protozoan</name>
    <dbReference type="NCBI Taxonomy" id="75058"/>
    <lineage>
        <taxon>Eukaryota</taxon>
        <taxon>Discoba</taxon>
        <taxon>Euglenozoa</taxon>
        <taxon>Kinetoplastea</taxon>
        <taxon>Metakinetoplastina</taxon>
        <taxon>Eubodonida</taxon>
        <taxon>Bodonidae</taxon>
        <taxon>Bodo</taxon>
    </lineage>
</organism>
<accession>A0A0S4JAT0</accession>
<sequence length="671" mass="74819">MHYPEIPSRDGSPISIHSAPRRRFESNLVHDVDEDLADQIAREQEEQEYRLSQQTPSASPASPGLRKRQASFSQAPNGENPLPLQRHGSMNSLMSAVSSNVNATPRNRNLLLPPGADGDSVSQRSGASRMSNTSARKSTFRQTVIRSVEAMKRESIHRPLLSRDFPQPRVPSIGIITGFLNFFRCENSITTEKPPCCDTNDEYIHIRVMTQGERENLYSIYAEDECTNTVVLAPAGLIGFLFTVVIYSGVIVFWAPDTRLYYSGALPWRGGTLSSTEVLLPLFMALLYVIAITYANTLNISFHMYERQFSIEPEVLTSLQGREVSLDRPALQRLAAVQAKAKLAFVRPSIVKKVRWYQQEGHEALPADLYLNYINSLAAFASAKECKVSYLTSIVNVLCPLIVALAPCSARLFKGGSLWANGLAEEFALVICGPVLSLMCAYGIVAMLNVFAFSMKFHRYRMEWLTLALPDPTRLSETSWPTIPFDSLENLLIWHRMRSAILKPPMALYLWGRRLAEVTFLMFMLLVILSMAYNFVTGGAGNSSFDATTAVMIALLVTLAPLLLFIFYTPLRSTFLHQEQIDGLNNILMLSIKDIGLQRGAPGVTDEVVRRIQDIRSSIQVVARSIASEEEIITFLGFPLSVYTMMLMTSVFFSIASLVLMRGVYGTAAFI</sequence>
<feature type="compositionally biased region" description="Polar residues" evidence="1">
    <location>
        <begin position="120"/>
        <end position="140"/>
    </location>
</feature>
<name>A0A0S4JAT0_BODSA</name>
<evidence type="ECO:0000313" key="4">
    <source>
        <dbReference type="Proteomes" id="UP000051952"/>
    </source>
</evidence>
<evidence type="ECO:0000256" key="2">
    <source>
        <dbReference type="SAM" id="Phobius"/>
    </source>
</evidence>
<dbReference type="AlphaFoldDB" id="A0A0S4JAT0"/>
<evidence type="ECO:0000313" key="3">
    <source>
        <dbReference type="EMBL" id="CUG87301.1"/>
    </source>
</evidence>
<keyword evidence="2 3" id="KW-0812">Transmembrane</keyword>
<protein>
    <submittedName>
        <fullName evidence="3">Transmembrane protein, putative</fullName>
    </submittedName>
</protein>
<evidence type="ECO:0000256" key="1">
    <source>
        <dbReference type="SAM" id="MobiDB-lite"/>
    </source>
</evidence>
<proteinExistence type="predicted"/>
<dbReference type="VEuPathDB" id="TriTrypDB:BSAL_09535"/>
<feature type="transmembrane region" description="Helical" evidence="2">
    <location>
        <begin position="388"/>
        <end position="407"/>
    </location>
</feature>
<keyword evidence="2" id="KW-1133">Transmembrane helix</keyword>
<feature type="compositionally biased region" description="Basic and acidic residues" evidence="1">
    <location>
        <begin position="40"/>
        <end position="49"/>
    </location>
</feature>
<feature type="transmembrane region" description="Helical" evidence="2">
    <location>
        <begin position="515"/>
        <end position="535"/>
    </location>
</feature>
<feature type="transmembrane region" description="Helical" evidence="2">
    <location>
        <begin position="427"/>
        <end position="452"/>
    </location>
</feature>
<keyword evidence="2" id="KW-0472">Membrane</keyword>
<feature type="transmembrane region" description="Helical" evidence="2">
    <location>
        <begin position="230"/>
        <end position="255"/>
    </location>
</feature>
<dbReference type="EMBL" id="CYKH01001489">
    <property type="protein sequence ID" value="CUG87301.1"/>
    <property type="molecule type" value="Genomic_DNA"/>
</dbReference>
<feature type="transmembrane region" description="Helical" evidence="2">
    <location>
        <begin position="278"/>
        <end position="298"/>
    </location>
</feature>
<feature type="region of interest" description="Disordered" evidence="1">
    <location>
        <begin position="39"/>
        <end position="88"/>
    </location>
</feature>
<feature type="transmembrane region" description="Helical" evidence="2">
    <location>
        <begin position="547"/>
        <end position="568"/>
    </location>
</feature>